<feature type="region of interest" description="Disordered" evidence="1">
    <location>
        <begin position="279"/>
        <end position="322"/>
    </location>
</feature>
<feature type="transmembrane region" description="Helical" evidence="2">
    <location>
        <begin position="326"/>
        <end position="348"/>
    </location>
</feature>
<organism evidence="3 4">
    <name type="scientific">Azospirillum rugosum</name>
    <dbReference type="NCBI Taxonomy" id="416170"/>
    <lineage>
        <taxon>Bacteria</taxon>
        <taxon>Pseudomonadati</taxon>
        <taxon>Pseudomonadota</taxon>
        <taxon>Alphaproteobacteria</taxon>
        <taxon>Rhodospirillales</taxon>
        <taxon>Azospirillaceae</taxon>
        <taxon>Azospirillum</taxon>
    </lineage>
</organism>
<feature type="compositionally biased region" description="Low complexity" evidence="1">
    <location>
        <begin position="54"/>
        <end position="72"/>
    </location>
</feature>
<dbReference type="Pfam" id="PF10679">
    <property type="entry name" value="DUF2491"/>
    <property type="match status" value="1"/>
</dbReference>
<evidence type="ECO:0000256" key="2">
    <source>
        <dbReference type="SAM" id="Phobius"/>
    </source>
</evidence>
<gene>
    <name evidence="3" type="ORF">J2851_001324</name>
</gene>
<feature type="compositionally biased region" description="Polar residues" evidence="1">
    <location>
        <begin position="73"/>
        <end position="90"/>
    </location>
</feature>
<dbReference type="RefSeq" id="WP_246500472.1">
    <property type="nucleotide sequence ID" value="NZ_JAGINP010000004.1"/>
</dbReference>
<accession>A0ABS4SGL5</accession>
<sequence>MPIRTRIVASLLSALLALTPVLPGPAVSLVSVTVSATVAGVVTAWPGEAEARSRSSGGYSRPSSGGYSRPSRTPSFSTGPSTSRVPSAGSSGYARPPSSGGYARPQTSPSFGFPGAMSPSQSGGDLSVSRRSSGEALDRYRAQQERERTPPVTAPPPSTAQRPNSGSGWGWGGGGGGSWGTGGWGQRRSGGAYPPGRYAPGGWYGGWNPPGWAYRSAPRFGIWDGLFLWFLLDNLTRPGYADWFHNHQNDPGYQQWRAEADRRAQDDADLKRRLDELDGRLRAQQDQPRDPNYLPPDVPKEVAQGDATAETNANADRTPAERSGGFGMGTLLVIVLLGGAGVVAVMVLRRRSAASGQGTSAMNRSPLGTAADIIRNKVTGAKYEPSLFRVGMTITLDPTPFLLAGTATKVTAPSGAGGDTLVSVEAVGTLKGGGVTLHRLYLQGGRGFFQLHLGEDGTPDECRWFSMLDEIHPADAEEWGFWLADADGMIGYPQFQTKDGKLYDRQWAPSEARIRPVVFEETITDHRGSRSRRLSTMLYAAPTGAADPAPATEYVLVAALEDMQQAWVDVRAGIDINPATLSLA</sequence>
<comment type="caution">
    <text evidence="3">The sequence shown here is derived from an EMBL/GenBank/DDBJ whole genome shotgun (WGS) entry which is preliminary data.</text>
</comment>
<dbReference type="InterPro" id="IPR019621">
    <property type="entry name" value="DUF2491"/>
</dbReference>
<feature type="compositionally biased region" description="Basic and acidic residues" evidence="1">
    <location>
        <begin position="279"/>
        <end position="289"/>
    </location>
</feature>
<feature type="region of interest" description="Disordered" evidence="1">
    <location>
        <begin position="49"/>
        <end position="188"/>
    </location>
</feature>
<feature type="compositionally biased region" description="Basic and acidic residues" evidence="1">
    <location>
        <begin position="132"/>
        <end position="149"/>
    </location>
</feature>
<feature type="compositionally biased region" description="Gly residues" evidence="1">
    <location>
        <begin position="167"/>
        <end position="185"/>
    </location>
</feature>
<name>A0ABS4SGL5_9PROT</name>
<proteinExistence type="predicted"/>
<protein>
    <recommendedName>
        <fullName evidence="5">DUF2491 family protein</fullName>
    </recommendedName>
</protein>
<evidence type="ECO:0000256" key="1">
    <source>
        <dbReference type="SAM" id="MobiDB-lite"/>
    </source>
</evidence>
<dbReference type="Proteomes" id="UP000781958">
    <property type="component" value="Unassembled WGS sequence"/>
</dbReference>
<keyword evidence="4" id="KW-1185">Reference proteome</keyword>
<keyword evidence="2" id="KW-1133">Transmembrane helix</keyword>
<evidence type="ECO:0008006" key="5">
    <source>
        <dbReference type="Google" id="ProtNLM"/>
    </source>
</evidence>
<reference evidence="3 4" key="1">
    <citation type="submission" date="2021-03" db="EMBL/GenBank/DDBJ databases">
        <title>Genomic Encyclopedia of Type Strains, Phase III (KMG-III): the genomes of soil and plant-associated and newly described type strains.</title>
        <authorList>
            <person name="Whitman W."/>
        </authorList>
    </citation>
    <scope>NUCLEOTIDE SEQUENCE [LARGE SCALE GENOMIC DNA]</scope>
    <source>
        <strain evidence="3 4">IMMIB AFH-6</strain>
    </source>
</reference>
<keyword evidence="2" id="KW-0812">Transmembrane</keyword>
<evidence type="ECO:0000313" key="3">
    <source>
        <dbReference type="EMBL" id="MBP2291575.1"/>
    </source>
</evidence>
<evidence type="ECO:0000313" key="4">
    <source>
        <dbReference type="Proteomes" id="UP000781958"/>
    </source>
</evidence>
<keyword evidence="2" id="KW-0472">Membrane</keyword>
<dbReference type="EMBL" id="JAGINP010000004">
    <property type="protein sequence ID" value="MBP2291575.1"/>
    <property type="molecule type" value="Genomic_DNA"/>
</dbReference>